<sequence length="296" mass="33534">MFYVTFLQILRNFASLCGMMGKKGDERMVEKALTNKKIALCASRKIEEMSTLITKQGGIPLSRPAQGTMFFNEELKQQLYRILNEQNDWFIFTTGIGVDTLMKKADEWGIGEKFLQAIRQAHVAVRGYKTTNVLRTYGISPHITAEDGTTQGLVHALKAVEWTDKRVVVQLYGDSAPSLQQFLVKQGALYKEVWPYLHTPPTPDVMKQLVDEIISRSVQAVCFTSAIQVRFFFSFVNEWGYIREIKRAFGDNVVAVAVGKVTKEALHEEGIARVIAPDHERMGAMIVELAQYFDKQ</sequence>
<dbReference type="EMBL" id="PEDM01000034">
    <property type="protein sequence ID" value="PIC04008.1"/>
    <property type="molecule type" value="Genomic_DNA"/>
</dbReference>
<dbReference type="NCBIfam" id="NF004584">
    <property type="entry name" value="PRK05928.2-1"/>
    <property type="match status" value="1"/>
</dbReference>
<dbReference type="CDD" id="cd06578">
    <property type="entry name" value="HemD"/>
    <property type="match status" value="1"/>
</dbReference>
<dbReference type="Pfam" id="PF02602">
    <property type="entry name" value="HEM4"/>
    <property type="match status" value="1"/>
</dbReference>
<feature type="domain" description="Tetrapyrrole biosynthesis uroporphyrinogen III synthase" evidence="1">
    <location>
        <begin position="48"/>
        <end position="286"/>
    </location>
</feature>
<dbReference type="PANTHER" id="PTHR40082">
    <property type="entry name" value="BLR5956 PROTEIN"/>
    <property type="match status" value="1"/>
</dbReference>
<organism evidence="2 3">
    <name type="scientific">Anoxybacillus flavithermus</name>
    <dbReference type="NCBI Taxonomy" id="33934"/>
    <lineage>
        <taxon>Bacteria</taxon>
        <taxon>Bacillati</taxon>
        <taxon>Bacillota</taxon>
        <taxon>Bacilli</taxon>
        <taxon>Bacillales</taxon>
        <taxon>Anoxybacillaceae</taxon>
        <taxon>Anoxybacillus</taxon>
    </lineage>
</organism>
<evidence type="ECO:0000313" key="2">
    <source>
        <dbReference type="EMBL" id="PIC04008.1"/>
    </source>
</evidence>
<protein>
    <submittedName>
        <fullName evidence="2">Uroporphyrinogen-III synthase</fullName>
    </submittedName>
</protein>
<evidence type="ECO:0000313" key="3">
    <source>
        <dbReference type="Proteomes" id="UP000230559"/>
    </source>
</evidence>
<dbReference type="Gene3D" id="3.40.50.10090">
    <property type="match status" value="2"/>
</dbReference>
<dbReference type="Proteomes" id="UP000230559">
    <property type="component" value="Unassembled WGS sequence"/>
</dbReference>
<gene>
    <name evidence="2" type="ORF">CS060_12010</name>
</gene>
<dbReference type="PANTHER" id="PTHR40082:SF1">
    <property type="entry name" value="BLR5956 PROTEIN"/>
    <property type="match status" value="1"/>
</dbReference>
<dbReference type="InterPro" id="IPR036108">
    <property type="entry name" value="4pyrrol_syn_uPrphyn_synt_sf"/>
</dbReference>
<dbReference type="AlphaFoldDB" id="A0A2G5RMF3"/>
<accession>A0A2G5RMF3</accession>
<reference evidence="2 3" key="1">
    <citation type="submission" date="2017-10" db="EMBL/GenBank/DDBJ databases">
        <title>Draft genome sequence of Anoxybacillus flavithermus KU2-6-11 from caldera Uzon (Russia:Kamchtka).</title>
        <authorList>
            <person name="Korzhuk A.V."/>
            <person name="Rozanov A.S."/>
            <person name="Bryanskaya A.V."/>
            <person name="Peltek S.E."/>
        </authorList>
    </citation>
    <scope>NUCLEOTIDE SEQUENCE [LARGE SCALE GENOMIC DNA]</scope>
    <source>
        <strain evidence="2 3">KU2-6_11</strain>
    </source>
</reference>
<dbReference type="SUPFAM" id="SSF69618">
    <property type="entry name" value="HemD-like"/>
    <property type="match status" value="1"/>
</dbReference>
<dbReference type="GO" id="GO:0006780">
    <property type="term" value="P:uroporphyrinogen III biosynthetic process"/>
    <property type="evidence" value="ECO:0007669"/>
    <property type="project" value="InterPro"/>
</dbReference>
<dbReference type="GO" id="GO:0004852">
    <property type="term" value="F:uroporphyrinogen-III synthase activity"/>
    <property type="evidence" value="ECO:0007669"/>
    <property type="project" value="InterPro"/>
</dbReference>
<dbReference type="InterPro" id="IPR003754">
    <property type="entry name" value="4pyrrol_synth_uPrphyn_synth"/>
</dbReference>
<name>A0A2G5RMF3_9BACL</name>
<evidence type="ECO:0000259" key="1">
    <source>
        <dbReference type="Pfam" id="PF02602"/>
    </source>
</evidence>
<dbReference type="InterPro" id="IPR039793">
    <property type="entry name" value="UROS/Hem4"/>
</dbReference>
<comment type="caution">
    <text evidence="2">The sequence shown here is derived from an EMBL/GenBank/DDBJ whole genome shotgun (WGS) entry which is preliminary data.</text>
</comment>
<proteinExistence type="predicted"/>